<reference evidence="1 2" key="1">
    <citation type="submission" date="2011-08" db="EMBL/GenBank/DDBJ databases">
        <title>The Genome Sequence of Plasmodium vivax Mauritania I.</title>
        <authorList>
            <consortium name="The Broad Institute Genome Sequencing Platform"/>
            <consortium name="The Broad Institute Genome Sequencing Center for Infectious Disease"/>
            <person name="Neafsey D."/>
            <person name="Carlton J."/>
            <person name="Barnwell J."/>
            <person name="Collins W."/>
            <person name="Escalante A."/>
            <person name="Mullikin J."/>
            <person name="Saul A."/>
            <person name="Guigo R."/>
            <person name="Camara F."/>
            <person name="Young S.K."/>
            <person name="Zeng Q."/>
            <person name="Gargeya S."/>
            <person name="Fitzgerald M."/>
            <person name="Haas B."/>
            <person name="Abouelleil A."/>
            <person name="Alvarado L."/>
            <person name="Arachchi H.M."/>
            <person name="Berlin A."/>
            <person name="Brown A."/>
            <person name="Chapman S.B."/>
            <person name="Chen Z."/>
            <person name="Dunbar C."/>
            <person name="Freedman E."/>
            <person name="Gearin G."/>
            <person name="Gellesch M."/>
            <person name="Goldberg J."/>
            <person name="Griggs A."/>
            <person name="Gujja S."/>
            <person name="Heiman D."/>
            <person name="Howarth C."/>
            <person name="Larson L."/>
            <person name="Lui A."/>
            <person name="MacDonald P.J.P."/>
            <person name="Montmayeur A."/>
            <person name="Murphy C."/>
            <person name="Neiman D."/>
            <person name="Pearson M."/>
            <person name="Priest M."/>
            <person name="Roberts A."/>
            <person name="Saif S."/>
            <person name="Shea T."/>
            <person name="Shenoy N."/>
            <person name="Sisk P."/>
            <person name="Stolte C."/>
            <person name="Sykes S."/>
            <person name="Wortman J."/>
            <person name="Nusbaum C."/>
            <person name="Birren B."/>
        </authorList>
    </citation>
    <scope>NUCLEOTIDE SEQUENCE [LARGE SCALE GENOMIC DNA]</scope>
    <source>
        <strain evidence="1 2">Mauritania I</strain>
    </source>
</reference>
<name>A0A0J9TCS5_PLAVI</name>
<dbReference type="Proteomes" id="UP000053776">
    <property type="component" value="Unassembled WGS sequence"/>
</dbReference>
<protein>
    <submittedName>
        <fullName evidence="1">Uncharacterized protein</fullName>
    </submittedName>
</protein>
<organism evidence="1 2">
    <name type="scientific">Plasmodium vivax Mauritania I</name>
    <dbReference type="NCBI Taxonomy" id="1035515"/>
    <lineage>
        <taxon>Eukaryota</taxon>
        <taxon>Sar</taxon>
        <taxon>Alveolata</taxon>
        <taxon>Apicomplexa</taxon>
        <taxon>Aconoidasida</taxon>
        <taxon>Haemosporida</taxon>
        <taxon>Plasmodiidae</taxon>
        <taxon>Plasmodium</taxon>
        <taxon>Plasmodium (Plasmodium)</taxon>
    </lineage>
</organism>
<dbReference type="AlphaFoldDB" id="A0A0J9TCS5"/>
<gene>
    <name evidence="1" type="ORF">PVMG_00741</name>
</gene>
<evidence type="ECO:0000313" key="1">
    <source>
        <dbReference type="EMBL" id="KMZ93295.1"/>
    </source>
</evidence>
<accession>A0A0J9TCS5</accession>
<evidence type="ECO:0000313" key="2">
    <source>
        <dbReference type="Proteomes" id="UP000053776"/>
    </source>
</evidence>
<sequence>MKQCMKKETVREKRVSTLAMPWRLGVTTTTKIMKSCQEQWQITPVIMACTVSMYPIFHRTKGVRILGTQEKTTAVTTCSRVSQHKTSMCTTALRAHGNNLKVKTHSSRARCTRRGTTIFFILLIL</sequence>
<proteinExistence type="predicted"/>
<dbReference type="EMBL" id="KQ235038">
    <property type="protein sequence ID" value="KMZ93295.1"/>
    <property type="molecule type" value="Genomic_DNA"/>
</dbReference>